<dbReference type="Pfam" id="PF24114">
    <property type="entry name" value="DUF7388"/>
    <property type="match status" value="1"/>
</dbReference>
<dbReference type="Proteomes" id="UP001595660">
    <property type="component" value="Unassembled WGS sequence"/>
</dbReference>
<organism evidence="1 2">
    <name type="scientific">Halobacterium litoreum</name>
    <dbReference type="NCBI Taxonomy" id="2039234"/>
    <lineage>
        <taxon>Archaea</taxon>
        <taxon>Methanobacteriati</taxon>
        <taxon>Methanobacteriota</taxon>
        <taxon>Stenosarchaea group</taxon>
        <taxon>Halobacteria</taxon>
        <taxon>Halobacteriales</taxon>
        <taxon>Halobacteriaceae</taxon>
        <taxon>Halobacterium</taxon>
    </lineage>
</organism>
<evidence type="ECO:0000313" key="2">
    <source>
        <dbReference type="Proteomes" id="UP001595660"/>
    </source>
</evidence>
<dbReference type="InterPro" id="IPR036661">
    <property type="entry name" value="Luciferase-like_sf"/>
</dbReference>
<dbReference type="RefSeq" id="WP_390226305.1">
    <property type="nucleotide sequence ID" value="NZ_CP089466.1"/>
</dbReference>
<sequence>MLRSDSHAAAAGVDAVALKPAEHDWRRIDELDDAFGTVTIDYEGREHLPDFDALADLASDRDVRLTTPVRADGFDPLGDDSLAAEIPDSVGRVLVAGHGAYLSEEEASRAIAPRLGAAVDADGDAWVGTEGVERAALATGAAQFELLSRGTERDVRSLRAAGFDGGVAVYAPTVLTGDENEILDAVGAYAARRKPVARALPDGAETDATASGRAREVLSKAVRDFALVGDASTVSERVSALRDAGADYVVAYPAAGLDGFC</sequence>
<reference evidence="1 2" key="1">
    <citation type="journal article" date="2019" name="Int. J. Syst. Evol. Microbiol.">
        <title>The Global Catalogue of Microorganisms (GCM) 10K type strain sequencing project: providing services to taxonomists for standard genome sequencing and annotation.</title>
        <authorList>
            <consortium name="The Broad Institute Genomics Platform"/>
            <consortium name="The Broad Institute Genome Sequencing Center for Infectious Disease"/>
            <person name="Wu L."/>
            <person name="Ma J."/>
        </authorList>
    </citation>
    <scope>NUCLEOTIDE SEQUENCE [LARGE SCALE GENOMIC DNA]</scope>
    <source>
        <strain evidence="1 2">CGMCC 1.12562</strain>
    </source>
</reference>
<accession>A0ABD5NGK0</accession>
<dbReference type="InterPro" id="IPR055812">
    <property type="entry name" value="DUF7388"/>
</dbReference>
<protein>
    <submittedName>
        <fullName evidence="1">Luciferase</fullName>
    </submittedName>
</protein>
<dbReference type="SUPFAM" id="SSF51679">
    <property type="entry name" value="Bacterial luciferase-like"/>
    <property type="match status" value="1"/>
</dbReference>
<gene>
    <name evidence="1" type="ORF">ACFOKC_11715</name>
</gene>
<dbReference type="AlphaFoldDB" id="A0ABD5NGK0"/>
<dbReference type="Gene3D" id="3.20.20.30">
    <property type="entry name" value="Luciferase-like domain"/>
    <property type="match status" value="1"/>
</dbReference>
<dbReference type="EMBL" id="JBHRWN010000002">
    <property type="protein sequence ID" value="MFC3478386.1"/>
    <property type="molecule type" value="Genomic_DNA"/>
</dbReference>
<evidence type="ECO:0000313" key="1">
    <source>
        <dbReference type="EMBL" id="MFC3478386.1"/>
    </source>
</evidence>
<dbReference type="GeneID" id="69118603"/>
<comment type="caution">
    <text evidence="1">The sequence shown here is derived from an EMBL/GenBank/DDBJ whole genome shotgun (WGS) entry which is preliminary data.</text>
</comment>
<keyword evidence="2" id="KW-1185">Reference proteome</keyword>
<name>A0ABD5NGK0_9EURY</name>
<proteinExistence type="predicted"/>